<protein>
    <submittedName>
        <fullName evidence="1">Uncharacterized protein</fullName>
    </submittedName>
</protein>
<keyword evidence="2" id="KW-1185">Reference proteome</keyword>
<dbReference type="EMBL" id="JSYZ01000002">
    <property type="protein sequence ID" value="KPA92972.1"/>
    <property type="molecule type" value="Genomic_DNA"/>
</dbReference>
<gene>
    <name evidence="1" type="ORF">PF66_00714</name>
</gene>
<reference evidence="1 2" key="1">
    <citation type="journal article" date="2015" name="PLoS ONE">
        <title>Rice-Infecting Pseudomonas Genomes Are Highly Accessorized and Harbor Multiple Putative Virulence Mechanisms to Cause Sheath Brown Rot.</title>
        <authorList>
            <person name="Quibod I.L."/>
            <person name="Grande G."/>
            <person name="Oreiro E.G."/>
            <person name="Borja F.N."/>
            <person name="Dossa G.S."/>
            <person name="Mauleon R."/>
            <person name="Cruz C.V."/>
            <person name="Oliva R."/>
        </authorList>
    </citation>
    <scope>NUCLEOTIDE SEQUENCE [LARGE SCALE GENOMIC DNA]</scope>
    <source>
        <strain evidence="1 2">IRRI 6609</strain>
    </source>
</reference>
<accession>A0A0N0VKW9</accession>
<dbReference type="PATRIC" id="fig|50340.43.peg.2720"/>
<evidence type="ECO:0000313" key="1">
    <source>
        <dbReference type="EMBL" id="KPA92972.1"/>
    </source>
</evidence>
<dbReference type="OrthoDB" id="6997436at2"/>
<dbReference type="STRING" id="50340.PF66_00714"/>
<sequence>MESQLETVALFALKLAHERDGGSPLLRDDVVMGEYQKDVFELLVRQGDVEAIRGKLNACVAVAMDAVGGTDKPLGRELRRLADDCNLVQTTADLTAPLGLLKDYLKDIQ</sequence>
<organism evidence="1 2">
    <name type="scientific">Pseudomonas asplenii</name>
    <dbReference type="NCBI Taxonomy" id="53407"/>
    <lineage>
        <taxon>Bacteria</taxon>
        <taxon>Pseudomonadati</taxon>
        <taxon>Pseudomonadota</taxon>
        <taxon>Gammaproteobacteria</taxon>
        <taxon>Pseudomonadales</taxon>
        <taxon>Pseudomonadaceae</taxon>
        <taxon>Pseudomonas</taxon>
    </lineage>
</organism>
<dbReference type="Proteomes" id="UP000037931">
    <property type="component" value="Unassembled WGS sequence"/>
</dbReference>
<comment type="caution">
    <text evidence="1">The sequence shown here is derived from an EMBL/GenBank/DDBJ whole genome shotgun (WGS) entry which is preliminary data.</text>
</comment>
<evidence type="ECO:0000313" key="2">
    <source>
        <dbReference type="Proteomes" id="UP000037931"/>
    </source>
</evidence>
<name>A0A0N0VKW9_9PSED</name>
<proteinExistence type="predicted"/>
<dbReference type="AlphaFoldDB" id="A0A0N0VKW9"/>
<dbReference type="RefSeq" id="WP_054061896.1">
    <property type="nucleotide sequence ID" value="NZ_JSYZ01000002.1"/>
</dbReference>